<dbReference type="GO" id="GO:0005930">
    <property type="term" value="C:axoneme"/>
    <property type="evidence" value="ECO:0007669"/>
    <property type="project" value="TreeGrafter"/>
</dbReference>
<protein>
    <submittedName>
        <fullName evidence="1">Uncharacterized protein</fullName>
    </submittedName>
</protein>
<organism evidence="1 2">
    <name type="scientific">Knipowitschia caucasica</name>
    <name type="common">Caucasian dwarf goby</name>
    <name type="synonym">Pomatoschistus caucasicus</name>
    <dbReference type="NCBI Taxonomy" id="637954"/>
    <lineage>
        <taxon>Eukaryota</taxon>
        <taxon>Metazoa</taxon>
        <taxon>Chordata</taxon>
        <taxon>Craniata</taxon>
        <taxon>Vertebrata</taxon>
        <taxon>Euteleostomi</taxon>
        <taxon>Actinopterygii</taxon>
        <taxon>Neopterygii</taxon>
        <taxon>Teleostei</taxon>
        <taxon>Neoteleostei</taxon>
        <taxon>Acanthomorphata</taxon>
        <taxon>Gobiaria</taxon>
        <taxon>Gobiiformes</taxon>
        <taxon>Gobioidei</taxon>
        <taxon>Gobiidae</taxon>
        <taxon>Gobiinae</taxon>
        <taxon>Knipowitschia</taxon>
    </lineage>
</organism>
<keyword evidence="2" id="KW-1185">Reference proteome</keyword>
<dbReference type="AlphaFoldDB" id="A0AAV2KZ11"/>
<dbReference type="Pfam" id="PF24771">
    <property type="entry name" value="Ig_CFAP74_1st"/>
    <property type="match status" value="1"/>
</dbReference>
<dbReference type="Proteomes" id="UP001497482">
    <property type="component" value="Chromosome 20"/>
</dbReference>
<dbReference type="PANTHER" id="PTHR23053">
    <property type="entry name" value="DLEC1 DELETED IN LUNG AND ESOPHAGEAL CANCER 1"/>
    <property type="match status" value="1"/>
</dbReference>
<reference evidence="1 2" key="1">
    <citation type="submission" date="2024-04" db="EMBL/GenBank/DDBJ databases">
        <authorList>
            <person name="Waldvogel A.-M."/>
            <person name="Schoenle A."/>
        </authorList>
    </citation>
    <scope>NUCLEOTIDE SEQUENCE [LARGE SCALE GENOMIC DNA]</scope>
</reference>
<dbReference type="InterPro" id="IPR033305">
    <property type="entry name" value="Hydin-like"/>
</dbReference>
<dbReference type="InterPro" id="IPR013783">
    <property type="entry name" value="Ig-like_fold"/>
</dbReference>
<proteinExistence type="predicted"/>
<evidence type="ECO:0000313" key="1">
    <source>
        <dbReference type="EMBL" id="CAL1595306.1"/>
    </source>
</evidence>
<sequence length="451" mass="50600">MTYTTFHEFMEQNIFQPYPPKLVFQNFTAGETYKLPLQLFNRDNVSKYVKLELPETKYFQVTSPENATGKVAPGLSANFTIVFTPQENKDYQHHLVCVTEKKSFEIPIVAIGPRAILDFRDELFLPVCPVKATSEKTVLVRNVGNCKANFKLQTKGEQTVSLTNTSGVPLQYHWTTHPSRSKQDMPRGTLLHPREQQEAFLNEPNPAIIHGSELLSTAAQDPLPDFSNDCAITLEPTAGEIWPNVTIEFLIIFKPDTAGLYRQTLYCDVTELNFGDVAYGFPAASICTLFNQSFVPMTFSLRVLGDGSGPPSVSCVQQLNEKSRSQWQSCTAKDRRVRPKEFIVSPQTDCVRAMSQVNIKRQRKSFWHVEPKEGEVPANSQLELRVVAHLKDTLLFEDKLDVSVQDSGTLTVSVKGIGTGYTLVSNKPFAPSLDLGAHFRYAHPKCDVELC</sequence>
<dbReference type="GO" id="GO:0003341">
    <property type="term" value="P:cilium movement"/>
    <property type="evidence" value="ECO:0007669"/>
    <property type="project" value="TreeGrafter"/>
</dbReference>
<dbReference type="PANTHER" id="PTHR23053:SF0">
    <property type="entry name" value="HYDROCEPHALUS-INDUCING PROTEIN HOMOLOG"/>
    <property type="match status" value="1"/>
</dbReference>
<name>A0AAV2KZ11_KNICA</name>
<dbReference type="GO" id="GO:1904158">
    <property type="term" value="P:axonemal central apparatus assembly"/>
    <property type="evidence" value="ECO:0007669"/>
    <property type="project" value="TreeGrafter"/>
</dbReference>
<evidence type="ECO:0000313" key="2">
    <source>
        <dbReference type="Proteomes" id="UP001497482"/>
    </source>
</evidence>
<gene>
    <name evidence="1" type="ORF">KC01_LOCUS24127</name>
</gene>
<dbReference type="EMBL" id="OZ035842">
    <property type="protein sequence ID" value="CAL1595306.1"/>
    <property type="molecule type" value="Genomic_DNA"/>
</dbReference>
<dbReference type="Gene3D" id="2.60.40.10">
    <property type="entry name" value="Immunoglobulins"/>
    <property type="match status" value="3"/>
</dbReference>
<accession>A0AAV2KZ11</accession>